<gene>
    <name evidence="7" type="primary">engA</name>
    <name evidence="7" type="synonym">yfgK</name>
    <name evidence="7" type="synonym">yphC</name>
    <name evidence="7" type="ORF">IAB06_04245</name>
</gene>
<feature type="domain" description="GTPase Der C-terminal KH-domain-like" evidence="6">
    <location>
        <begin position="91"/>
        <end position="171"/>
    </location>
</feature>
<dbReference type="GO" id="GO:0003924">
    <property type="term" value="F:GTPase activity"/>
    <property type="evidence" value="ECO:0007669"/>
    <property type="project" value="InterPro"/>
</dbReference>
<evidence type="ECO:0000313" key="8">
    <source>
        <dbReference type="Proteomes" id="UP000824099"/>
    </source>
</evidence>
<sequence length="177" mass="20309">LVLNAIEGVTEQDKKIAGYAHEAGKGIVIVVNKWDLYEKNNTATLRFTEMLRNELVFMQYAPVVYVSAVTFQRIHRLPEVINYVAEQNAMRISTSILNQVITDALAINPPPSDKGKRLKILYTTQVKIKPPTFVIFVNDPEIMHFSYQRYLENKLRESFGFEGTPLHIIIRGKNEDE</sequence>
<keyword evidence="4" id="KW-0342">GTP-binding</keyword>
<dbReference type="FunFam" id="3.30.300.20:FF:000004">
    <property type="entry name" value="GTPase Der"/>
    <property type="match status" value="1"/>
</dbReference>
<evidence type="ECO:0000259" key="6">
    <source>
        <dbReference type="Pfam" id="PF14714"/>
    </source>
</evidence>
<dbReference type="InterPro" id="IPR000795">
    <property type="entry name" value="T_Tr_GTP-bd_dom"/>
</dbReference>
<dbReference type="Pfam" id="PF00009">
    <property type="entry name" value="GTP_EFTU"/>
    <property type="match status" value="1"/>
</dbReference>
<dbReference type="GO" id="GO:0005525">
    <property type="term" value="F:GTP binding"/>
    <property type="evidence" value="ECO:0007669"/>
    <property type="project" value="UniProtKB-KW"/>
</dbReference>
<dbReference type="Gene3D" id="3.40.50.300">
    <property type="entry name" value="P-loop containing nucleotide triphosphate hydrolases"/>
    <property type="match status" value="1"/>
</dbReference>
<dbReference type="Proteomes" id="UP000824099">
    <property type="component" value="Unassembled WGS sequence"/>
</dbReference>
<evidence type="ECO:0000259" key="5">
    <source>
        <dbReference type="Pfam" id="PF00009"/>
    </source>
</evidence>
<evidence type="ECO:0000256" key="4">
    <source>
        <dbReference type="ARBA" id="ARBA00023134"/>
    </source>
</evidence>
<dbReference type="InterPro" id="IPR032859">
    <property type="entry name" value="KH_dom-like"/>
</dbReference>
<reference evidence="7" key="1">
    <citation type="submission" date="2020-10" db="EMBL/GenBank/DDBJ databases">
        <authorList>
            <person name="Gilroy R."/>
        </authorList>
    </citation>
    <scope>NUCLEOTIDE SEQUENCE</scope>
    <source>
        <strain evidence="7">CHK160-1198</strain>
    </source>
</reference>
<feature type="domain" description="Tr-type G" evidence="5">
    <location>
        <begin position="1"/>
        <end position="82"/>
    </location>
</feature>
<evidence type="ECO:0000256" key="1">
    <source>
        <dbReference type="ARBA" id="ARBA00022517"/>
    </source>
</evidence>
<accession>A0A9D1SL43</accession>
<dbReference type="EMBL" id="DVNI01000064">
    <property type="protein sequence ID" value="HIU64236.1"/>
    <property type="molecule type" value="Genomic_DNA"/>
</dbReference>
<protein>
    <submittedName>
        <fullName evidence="7">Ribosome-associated GTPase EngA</fullName>
    </submittedName>
</protein>
<name>A0A9D1SL43_9FIRM</name>
<dbReference type="Pfam" id="PF14714">
    <property type="entry name" value="KH_dom-like"/>
    <property type="match status" value="1"/>
</dbReference>
<dbReference type="AlphaFoldDB" id="A0A9D1SL43"/>
<evidence type="ECO:0000313" key="7">
    <source>
        <dbReference type="EMBL" id="HIU64236.1"/>
    </source>
</evidence>
<dbReference type="GO" id="GO:0042254">
    <property type="term" value="P:ribosome biogenesis"/>
    <property type="evidence" value="ECO:0007669"/>
    <property type="project" value="UniProtKB-KW"/>
</dbReference>
<dbReference type="PANTHER" id="PTHR43834:SF6">
    <property type="entry name" value="GTPASE DER"/>
    <property type="match status" value="1"/>
</dbReference>
<evidence type="ECO:0000256" key="2">
    <source>
        <dbReference type="ARBA" id="ARBA00022737"/>
    </source>
</evidence>
<keyword evidence="3" id="KW-0547">Nucleotide-binding</keyword>
<dbReference type="InterPro" id="IPR027417">
    <property type="entry name" value="P-loop_NTPase"/>
</dbReference>
<reference evidence="7" key="2">
    <citation type="journal article" date="2021" name="PeerJ">
        <title>Extensive microbial diversity within the chicken gut microbiome revealed by metagenomics and culture.</title>
        <authorList>
            <person name="Gilroy R."/>
            <person name="Ravi A."/>
            <person name="Getino M."/>
            <person name="Pursley I."/>
            <person name="Horton D.L."/>
            <person name="Alikhan N.F."/>
            <person name="Baker D."/>
            <person name="Gharbi K."/>
            <person name="Hall N."/>
            <person name="Watson M."/>
            <person name="Adriaenssens E.M."/>
            <person name="Foster-Nyarko E."/>
            <person name="Jarju S."/>
            <person name="Secka A."/>
            <person name="Antonio M."/>
            <person name="Oren A."/>
            <person name="Chaudhuri R.R."/>
            <person name="La Ragione R."/>
            <person name="Hildebrand F."/>
            <person name="Pallen M.J."/>
        </authorList>
    </citation>
    <scope>NUCLEOTIDE SEQUENCE</scope>
    <source>
        <strain evidence="7">CHK160-1198</strain>
    </source>
</reference>
<proteinExistence type="predicted"/>
<evidence type="ECO:0000256" key="3">
    <source>
        <dbReference type="ARBA" id="ARBA00022741"/>
    </source>
</evidence>
<comment type="caution">
    <text evidence="7">The sequence shown here is derived from an EMBL/GenBank/DDBJ whole genome shotgun (WGS) entry which is preliminary data.</text>
</comment>
<dbReference type="SUPFAM" id="SSF52540">
    <property type="entry name" value="P-loop containing nucleoside triphosphate hydrolases"/>
    <property type="match status" value="1"/>
</dbReference>
<dbReference type="GO" id="GO:0043022">
    <property type="term" value="F:ribosome binding"/>
    <property type="evidence" value="ECO:0007669"/>
    <property type="project" value="TreeGrafter"/>
</dbReference>
<dbReference type="InterPro" id="IPR015946">
    <property type="entry name" value="KH_dom-like_a/b"/>
</dbReference>
<dbReference type="Gene3D" id="3.30.300.20">
    <property type="match status" value="1"/>
</dbReference>
<keyword evidence="2" id="KW-0677">Repeat</keyword>
<dbReference type="PANTHER" id="PTHR43834">
    <property type="entry name" value="GTPASE DER"/>
    <property type="match status" value="1"/>
</dbReference>
<organism evidence="7 8">
    <name type="scientific">Candidatus Avacidaminococcus intestinavium</name>
    <dbReference type="NCBI Taxonomy" id="2840684"/>
    <lineage>
        <taxon>Bacteria</taxon>
        <taxon>Bacillati</taxon>
        <taxon>Bacillota</taxon>
        <taxon>Negativicutes</taxon>
        <taxon>Acidaminococcales</taxon>
        <taxon>Acidaminococcaceae</taxon>
        <taxon>Acidaminococcaceae incertae sedis</taxon>
        <taxon>Candidatus Avacidaminococcus</taxon>
    </lineage>
</organism>
<keyword evidence="1" id="KW-0690">Ribosome biogenesis</keyword>
<feature type="non-terminal residue" evidence="7">
    <location>
        <position position="1"/>
    </location>
</feature>